<sequence length="320" mass="35695">MTGTSPLGQSLKITERSRVKESVWSRSKESKRSSQSKHQKVIKSRLPGTKTSAQYITTSDQHQKFSTEQKLHNMDHHQQATPYELSSLQEGTRPSGLTDTRPSGLTIIRPFGLKGTRLFGLPSIQPADLATIRPHRFCLLGSSPGTPGSRTTNHVYWKVLQELLGHGRSILSTRKFSRNSRVTDNKSRLLGGSPGTPGPQTFTFVYWEVLQELLGHGRSLLSTRKFSRNSWVTDNQSRLLGDGQSRLLGGSLGTPRPRTTNLVYWEILQELLGHGQPFMPTGSAMTGTSPLGQNLKITERSRMKESEWSRSKESKRSSQS</sequence>
<feature type="compositionally biased region" description="Basic residues" evidence="1">
    <location>
        <begin position="34"/>
        <end position="43"/>
    </location>
</feature>
<gene>
    <name evidence="2" type="ORF">V8G54_021092</name>
</gene>
<feature type="compositionally biased region" description="Polar residues" evidence="1">
    <location>
        <begin position="283"/>
        <end position="296"/>
    </location>
</feature>
<evidence type="ECO:0000313" key="3">
    <source>
        <dbReference type="Proteomes" id="UP001374535"/>
    </source>
</evidence>
<name>A0AAQ3NEW7_VIGMU</name>
<dbReference type="Proteomes" id="UP001374535">
    <property type="component" value="Chromosome 6"/>
</dbReference>
<dbReference type="EMBL" id="CP144695">
    <property type="protein sequence ID" value="WVZ07746.1"/>
    <property type="molecule type" value="Genomic_DNA"/>
</dbReference>
<dbReference type="AlphaFoldDB" id="A0AAQ3NEW7"/>
<feature type="compositionally biased region" description="Basic and acidic residues" evidence="1">
    <location>
        <begin position="13"/>
        <end position="32"/>
    </location>
</feature>
<feature type="compositionally biased region" description="Basic and acidic residues" evidence="1">
    <location>
        <begin position="297"/>
        <end position="320"/>
    </location>
</feature>
<feature type="compositionally biased region" description="Polar residues" evidence="1">
    <location>
        <begin position="1"/>
        <end position="12"/>
    </location>
</feature>
<protein>
    <submittedName>
        <fullName evidence="2">Uncharacterized protein</fullName>
    </submittedName>
</protein>
<reference evidence="2 3" key="1">
    <citation type="journal article" date="2023" name="Life. Sci Alliance">
        <title>Evolutionary insights into 3D genome organization and epigenetic landscape of Vigna mungo.</title>
        <authorList>
            <person name="Junaid A."/>
            <person name="Singh B."/>
            <person name="Bhatia S."/>
        </authorList>
    </citation>
    <scope>NUCLEOTIDE SEQUENCE [LARGE SCALE GENOMIC DNA]</scope>
    <source>
        <strain evidence="2">Urdbean</strain>
    </source>
</reference>
<keyword evidence="3" id="KW-1185">Reference proteome</keyword>
<evidence type="ECO:0000313" key="2">
    <source>
        <dbReference type="EMBL" id="WVZ07746.1"/>
    </source>
</evidence>
<organism evidence="2 3">
    <name type="scientific">Vigna mungo</name>
    <name type="common">Black gram</name>
    <name type="synonym">Phaseolus mungo</name>
    <dbReference type="NCBI Taxonomy" id="3915"/>
    <lineage>
        <taxon>Eukaryota</taxon>
        <taxon>Viridiplantae</taxon>
        <taxon>Streptophyta</taxon>
        <taxon>Embryophyta</taxon>
        <taxon>Tracheophyta</taxon>
        <taxon>Spermatophyta</taxon>
        <taxon>Magnoliopsida</taxon>
        <taxon>eudicotyledons</taxon>
        <taxon>Gunneridae</taxon>
        <taxon>Pentapetalae</taxon>
        <taxon>rosids</taxon>
        <taxon>fabids</taxon>
        <taxon>Fabales</taxon>
        <taxon>Fabaceae</taxon>
        <taxon>Papilionoideae</taxon>
        <taxon>50 kb inversion clade</taxon>
        <taxon>NPAAA clade</taxon>
        <taxon>indigoferoid/millettioid clade</taxon>
        <taxon>Phaseoleae</taxon>
        <taxon>Vigna</taxon>
    </lineage>
</organism>
<proteinExistence type="predicted"/>
<evidence type="ECO:0000256" key="1">
    <source>
        <dbReference type="SAM" id="MobiDB-lite"/>
    </source>
</evidence>
<accession>A0AAQ3NEW7</accession>
<feature type="region of interest" description="Disordered" evidence="1">
    <location>
        <begin position="1"/>
        <end position="53"/>
    </location>
</feature>
<feature type="region of interest" description="Disordered" evidence="1">
    <location>
        <begin position="280"/>
        <end position="320"/>
    </location>
</feature>